<accession>A0A7J7ZJT2</accession>
<dbReference type="Proteomes" id="UP000558488">
    <property type="component" value="Unassembled WGS sequence"/>
</dbReference>
<reference evidence="1 2" key="1">
    <citation type="journal article" date="2020" name="Nature">
        <title>Six reference-quality genomes reveal evolution of bat adaptations.</title>
        <authorList>
            <person name="Jebb D."/>
            <person name="Huang Z."/>
            <person name="Pippel M."/>
            <person name="Hughes G.M."/>
            <person name="Lavrichenko K."/>
            <person name="Devanna P."/>
            <person name="Winkler S."/>
            <person name="Jermiin L.S."/>
            <person name="Skirmuntt E.C."/>
            <person name="Katzourakis A."/>
            <person name="Burkitt-Gray L."/>
            <person name="Ray D.A."/>
            <person name="Sullivan K.A.M."/>
            <person name="Roscito J.G."/>
            <person name="Kirilenko B.M."/>
            <person name="Davalos L.M."/>
            <person name="Corthals A.P."/>
            <person name="Power M.L."/>
            <person name="Jones G."/>
            <person name="Ransome R.D."/>
            <person name="Dechmann D.K.N."/>
            <person name="Locatelli A.G."/>
            <person name="Puechmaille S.J."/>
            <person name="Fedrigo O."/>
            <person name="Jarvis E.D."/>
            <person name="Hiller M."/>
            <person name="Vernes S.C."/>
            <person name="Myers E.W."/>
            <person name="Teeling E.C."/>
        </authorList>
    </citation>
    <scope>NUCLEOTIDE SEQUENCE [LARGE SCALE GENOMIC DNA]</scope>
    <source>
        <strain evidence="1">MPipKuh1</strain>
        <tissue evidence="1">Flight muscle</tissue>
    </source>
</reference>
<protein>
    <submittedName>
        <fullName evidence="1">Uncharacterized protein</fullName>
    </submittedName>
</protein>
<name>A0A7J7ZJT2_PIPKU</name>
<dbReference type="AlphaFoldDB" id="A0A7J7ZJT2"/>
<sequence length="140" mass="15951">MFYPSIHTKHTLTVPPNWLSQGPLGPAMNKQATPAPQPCLASLNLPGPGVPQSSRRNWLLFSGEERKTFFLAPSCTVRTIAHCPSPNIQPLVSKENKRHDLFISSWYSDTCSHNKKLRRRRKKENGVTMVKLLHYYNQID</sequence>
<gene>
    <name evidence="1" type="ORF">mPipKuh1_009442</name>
</gene>
<organism evidence="1 2">
    <name type="scientific">Pipistrellus kuhlii</name>
    <name type="common">Kuhl's pipistrelle</name>
    <dbReference type="NCBI Taxonomy" id="59472"/>
    <lineage>
        <taxon>Eukaryota</taxon>
        <taxon>Metazoa</taxon>
        <taxon>Chordata</taxon>
        <taxon>Craniata</taxon>
        <taxon>Vertebrata</taxon>
        <taxon>Euteleostomi</taxon>
        <taxon>Mammalia</taxon>
        <taxon>Eutheria</taxon>
        <taxon>Laurasiatheria</taxon>
        <taxon>Chiroptera</taxon>
        <taxon>Yangochiroptera</taxon>
        <taxon>Vespertilionidae</taxon>
        <taxon>Pipistrellus</taxon>
    </lineage>
</organism>
<evidence type="ECO:0000313" key="1">
    <source>
        <dbReference type="EMBL" id="KAF6374206.1"/>
    </source>
</evidence>
<comment type="caution">
    <text evidence="1">The sequence shown here is derived from an EMBL/GenBank/DDBJ whole genome shotgun (WGS) entry which is preliminary data.</text>
</comment>
<evidence type="ECO:0000313" key="2">
    <source>
        <dbReference type="Proteomes" id="UP000558488"/>
    </source>
</evidence>
<keyword evidence="2" id="KW-1185">Reference proteome</keyword>
<proteinExistence type="predicted"/>
<dbReference type="EMBL" id="JACAGB010000003">
    <property type="protein sequence ID" value="KAF6374206.1"/>
    <property type="molecule type" value="Genomic_DNA"/>
</dbReference>